<feature type="signal peptide" evidence="1">
    <location>
        <begin position="1"/>
        <end position="25"/>
    </location>
</feature>
<dbReference type="EMBL" id="BMZO01000010">
    <property type="protein sequence ID" value="GHC77952.1"/>
    <property type="molecule type" value="Genomic_DNA"/>
</dbReference>
<accession>A0A8J3GHY2</accession>
<sequence length="96" mass="10385">MSMTRTLVLAAAFTTFAAAAVPAYAGDDDRCGRVPRGEWMSVEEIARKAAADGYRVTGVDADDGCWQVEGIDQDGHRVEVDFHPVSGAVVYIEYDD</sequence>
<evidence type="ECO:0000313" key="3">
    <source>
        <dbReference type="EMBL" id="GHC77952.1"/>
    </source>
</evidence>
<reference evidence="3" key="2">
    <citation type="submission" date="2020-09" db="EMBL/GenBank/DDBJ databases">
        <authorList>
            <person name="Sun Q."/>
            <person name="Kim S."/>
        </authorList>
    </citation>
    <scope>NUCLEOTIDE SEQUENCE</scope>
    <source>
        <strain evidence="3">KCTC 42097</strain>
    </source>
</reference>
<reference evidence="3" key="1">
    <citation type="journal article" date="2014" name="Int. J. Syst. Evol. Microbiol.">
        <title>Complete genome sequence of Corynebacterium casei LMG S-19264T (=DSM 44701T), isolated from a smear-ripened cheese.</title>
        <authorList>
            <consortium name="US DOE Joint Genome Institute (JGI-PGF)"/>
            <person name="Walter F."/>
            <person name="Albersmeier A."/>
            <person name="Kalinowski J."/>
            <person name="Ruckert C."/>
        </authorList>
    </citation>
    <scope>NUCLEOTIDE SEQUENCE</scope>
    <source>
        <strain evidence="3">KCTC 42097</strain>
    </source>
</reference>
<evidence type="ECO:0000313" key="4">
    <source>
        <dbReference type="Proteomes" id="UP000641137"/>
    </source>
</evidence>
<evidence type="ECO:0000256" key="1">
    <source>
        <dbReference type="SAM" id="SignalP"/>
    </source>
</evidence>
<name>A0A8J3GHY2_9HYPH</name>
<dbReference type="AlphaFoldDB" id="A0A8J3GHY2"/>
<feature type="chain" id="PRO_5035307976" description="PepSY domain-containing protein" evidence="1">
    <location>
        <begin position="26"/>
        <end position="96"/>
    </location>
</feature>
<dbReference type="InterPro" id="IPR025711">
    <property type="entry name" value="PepSY"/>
</dbReference>
<organism evidence="3 4">
    <name type="scientific">Limoniibacter endophyticus</name>
    <dbReference type="NCBI Taxonomy" id="1565040"/>
    <lineage>
        <taxon>Bacteria</taxon>
        <taxon>Pseudomonadati</taxon>
        <taxon>Pseudomonadota</taxon>
        <taxon>Alphaproteobacteria</taxon>
        <taxon>Hyphomicrobiales</taxon>
        <taxon>Bartonellaceae</taxon>
        <taxon>Limoniibacter</taxon>
    </lineage>
</organism>
<dbReference type="Proteomes" id="UP000641137">
    <property type="component" value="Unassembled WGS sequence"/>
</dbReference>
<keyword evidence="4" id="KW-1185">Reference proteome</keyword>
<protein>
    <recommendedName>
        <fullName evidence="2">PepSY domain-containing protein</fullName>
    </recommendedName>
</protein>
<keyword evidence="1" id="KW-0732">Signal</keyword>
<dbReference type="Pfam" id="PF13670">
    <property type="entry name" value="PepSY_2"/>
    <property type="match status" value="1"/>
</dbReference>
<evidence type="ECO:0000259" key="2">
    <source>
        <dbReference type="Pfam" id="PF13670"/>
    </source>
</evidence>
<gene>
    <name evidence="3" type="ORF">GCM10010136_29520</name>
</gene>
<comment type="caution">
    <text evidence="3">The sequence shown here is derived from an EMBL/GenBank/DDBJ whole genome shotgun (WGS) entry which is preliminary data.</text>
</comment>
<proteinExistence type="predicted"/>
<dbReference type="RefSeq" id="WP_189491794.1">
    <property type="nucleotide sequence ID" value="NZ_BMZO01000010.1"/>
</dbReference>
<feature type="domain" description="PepSY" evidence="2">
    <location>
        <begin position="10"/>
        <end position="90"/>
    </location>
</feature>